<keyword evidence="2" id="KW-1185">Reference proteome</keyword>
<evidence type="ECO:0000313" key="2">
    <source>
        <dbReference type="Proteomes" id="UP000634136"/>
    </source>
</evidence>
<reference evidence="1" key="1">
    <citation type="submission" date="2020-09" db="EMBL/GenBank/DDBJ databases">
        <title>Genome-Enabled Discovery of Anthraquinone Biosynthesis in Senna tora.</title>
        <authorList>
            <person name="Kang S.-H."/>
            <person name="Pandey R.P."/>
            <person name="Lee C.-M."/>
            <person name="Sim J.-S."/>
            <person name="Jeong J.-T."/>
            <person name="Choi B.-S."/>
            <person name="Jung M."/>
            <person name="Ginzburg D."/>
            <person name="Zhao K."/>
            <person name="Won S.Y."/>
            <person name="Oh T.-J."/>
            <person name="Yu Y."/>
            <person name="Kim N.-H."/>
            <person name="Lee O.R."/>
            <person name="Lee T.-H."/>
            <person name="Bashyal P."/>
            <person name="Kim T.-S."/>
            <person name="Lee W.-H."/>
            <person name="Kawkins C."/>
            <person name="Kim C.-K."/>
            <person name="Kim J.S."/>
            <person name="Ahn B.O."/>
            <person name="Rhee S.Y."/>
            <person name="Sohng J.K."/>
        </authorList>
    </citation>
    <scope>NUCLEOTIDE SEQUENCE</scope>
    <source>
        <tissue evidence="1">Leaf</tissue>
    </source>
</reference>
<sequence length="75" mass="7946">MVPPLGPSSNLSWKDIFSTVSGSPPFPSTTSTLLMEGITFGNMVSEFFAKALYSFAGGKAELPPSYPYPIAGKVK</sequence>
<dbReference type="AlphaFoldDB" id="A0A834X3Q3"/>
<name>A0A834X3Q3_9FABA</name>
<gene>
    <name evidence="1" type="ORF">G2W53_006253</name>
</gene>
<evidence type="ECO:0000313" key="1">
    <source>
        <dbReference type="EMBL" id="KAF7837771.1"/>
    </source>
</evidence>
<protein>
    <submittedName>
        <fullName evidence="1">Class-10 pathogenesis-related protein 1</fullName>
    </submittedName>
</protein>
<dbReference type="EMBL" id="JAAIUW010000003">
    <property type="protein sequence ID" value="KAF7837771.1"/>
    <property type="molecule type" value="Genomic_DNA"/>
</dbReference>
<comment type="caution">
    <text evidence="1">The sequence shown here is derived from an EMBL/GenBank/DDBJ whole genome shotgun (WGS) entry which is preliminary data.</text>
</comment>
<organism evidence="1 2">
    <name type="scientific">Senna tora</name>
    <dbReference type="NCBI Taxonomy" id="362788"/>
    <lineage>
        <taxon>Eukaryota</taxon>
        <taxon>Viridiplantae</taxon>
        <taxon>Streptophyta</taxon>
        <taxon>Embryophyta</taxon>
        <taxon>Tracheophyta</taxon>
        <taxon>Spermatophyta</taxon>
        <taxon>Magnoliopsida</taxon>
        <taxon>eudicotyledons</taxon>
        <taxon>Gunneridae</taxon>
        <taxon>Pentapetalae</taxon>
        <taxon>rosids</taxon>
        <taxon>fabids</taxon>
        <taxon>Fabales</taxon>
        <taxon>Fabaceae</taxon>
        <taxon>Caesalpinioideae</taxon>
        <taxon>Cassia clade</taxon>
        <taxon>Senna</taxon>
    </lineage>
</organism>
<proteinExistence type="predicted"/>
<dbReference type="Proteomes" id="UP000634136">
    <property type="component" value="Unassembled WGS sequence"/>
</dbReference>
<accession>A0A834X3Q3</accession>